<dbReference type="Proteomes" id="UP000265140">
    <property type="component" value="Chromosome 13"/>
</dbReference>
<dbReference type="RefSeq" id="XP_010894309.1">
    <property type="nucleotide sequence ID" value="XM_010896007.3"/>
</dbReference>
<sequence>MGIQNPMDVLLYYKTNDGGLKLLVDKSEKALEDFPCRVLPTFKPWFPPEQDYSLPIRPLKAPPVISLEDLENLQKCLLPADIAEPLLCEESLQNVALTSLGRSMLHAQACSEPGKAAQNEYNLQRKLQSPKERRSWSVVSHHGLFLQGTQSFSKRFHRVVWMHRLHMRQRAKWVIDELNCVTSNIEKIWRELNQAIRNIKLPTCNANIQRDLTQIWVFCDVLYCEYVGHYLKEEFQLTGQITLVVHKLGNILSL</sequence>
<evidence type="ECO:0008006" key="3">
    <source>
        <dbReference type="Google" id="ProtNLM"/>
    </source>
</evidence>
<dbReference type="GO" id="GO:0045830">
    <property type="term" value="P:positive regulation of isotype switching"/>
    <property type="evidence" value="ECO:0007669"/>
    <property type="project" value="TreeGrafter"/>
</dbReference>
<evidence type="ECO:0000313" key="1">
    <source>
        <dbReference type="Ensembl" id="ENSELUP00000091279.1"/>
    </source>
</evidence>
<dbReference type="PANTHER" id="PTHR41404:SF1">
    <property type="entry name" value="SHIELDIN COMPLEX SUBUNIT 3"/>
    <property type="match status" value="1"/>
</dbReference>
<dbReference type="Ensembl" id="ENSELUT00000094054.1">
    <property type="protein sequence ID" value="ENSELUP00000081533.1"/>
    <property type="gene ID" value="ENSELUG00000035986.1"/>
</dbReference>
<accession>A0AAY5KQY3</accession>
<dbReference type="Ensembl" id="ENSELUT00000092815.1">
    <property type="protein sequence ID" value="ENSELUP00000080378.1"/>
    <property type="gene ID" value="ENSELUG00000035986.1"/>
</dbReference>
<organism evidence="1 2">
    <name type="scientific">Esox lucius</name>
    <name type="common">Northern pike</name>
    <dbReference type="NCBI Taxonomy" id="8010"/>
    <lineage>
        <taxon>Eukaryota</taxon>
        <taxon>Metazoa</taxon>
        <taxon>Chordata</taxon>
        <taxon>Craniata</taxon>
        <taxon>Vertebrata</taxon>
        <taxon>Euteleostomi</taxon>
        <taxon>Actinopterygii</taxon>
        <taxon>Neopterygii</taxon>
        <taxon>Teleostei</taxon>
        <taxon>Protacanthopterygii</taxon>
        <taxon>Esociformes</taxon>
        <taxon>Esocidae</taxon>
        <taxon>Esox</taxon>
    </lineage>
</organism>
<keyword evidence="2" id="KW-1185">Reference proteome</keyword>
<protein>
    <recommendedName>
        <fullName evidence="3">Shieldin complex subunit 3</fullName>
    </recommendedName>
</protein>
<dbReference type="RefSeq" id="XP_010894310.1">
    <property type="nucleotide sequence ID" value="XM_010896008.3"/>
</dbReference>
<dbReference type="KEGG" id="els:105025379"/>
<dbReference type="RefSeq" id="XP_010894311.1">
    <property type="nucleotide sequence ID" value="XM_010896009.3"/>
</dbReference>
<reference evidence="1 2" key="1">
    <citation type="submission" date="2020-02" db="EMBL/GenBank/DDBJ databases">
        <title>Esox lucius (northern pike) genome, fEsoLuc1, primary haplotype.</title>
        <authorList>
            <person name="Myers G."/>
            <person name="Karagic N."/>
            <person name="Meyer A."/>
            <person name="Pippel M."/>
            <person name="Reichard M."/>
            <person name="Winkler S."/>
            <person name="Tracey A."/>
            <person name="Sims Y."/>
            <person name="Howe K."/>
            <person name="Rhie A."/>
            <person name="Formenti G."/>
            <person name="Durbin R."/>
            <person name="Fedrigo O."/>
            <person name="Jarvis E.D."/>
        </authorList>
    </citation>
    <scope>NUCLEOTIDE SEQUENCE [LARGE SCALE GENOMIC DNA]</scope>
</reference>
<dbReference type="PANTHER" id="PTHR41404">
    <property type="entry name" value="SHIELDIN COMPLEX SUBUNIT 3"/>
    <property type="match status" value="1"/>
</dbReference>
<dbReference type="GeneID" id="105025379"/>
<dbReference type="Ensembl" id="ENSELUT00000098985.1">
    <property type="protein sequence ID" value="ENSELUP00000091279.1"/>
    <property type="gene ID" value="ENSELUG00000035986.1"/>
</dbReference>
<dbReference type="InterPro" id="IPR039996">
    <property type="entry name" value="Shieldin_RINN1"/>
</dbReference>
<dbReference type="AlphaFoldDB" id="A0AAY5KQY3"/>
<dbReference type="CTD" id="112441434"/>
<dbReference type="RefSeq" id="XP_019907969.1">
    <property type="nucleotide sequence ID" value="XM_020052410.2"/>
</dbReference>
<evidence type="ECO:0000313" key="2">
    <source>
        <dbReference type="Proteomes" id="UP000265140"/>
    </source>
</evidence>
<dbReference type="GO" id="GO:2001034">
    <property type="term" value="P:positive regulation of double-strand break repair via nonhomologous end joining"/>
    <property type="evidence" value="ECO:0007669"/>
    <property type="project" value="TreeGrafter"/>
</dbReference>
<name>A0AAY5KQY3_ESOLU</name>
<dbReference type="RefSeq" id="XP_010894312.1">
    <property type="nucleotide sequence ID" value="XM_010896010.3"/>
</dbReference>
<proteinExistence type="predicted"/>
<dbReference type="GeneTree" id="ENSGT00530000065159"/>
<dbReference type="CDD" id="cd22293">
    <property type="entry name" value="RBD_SHLD3_N"/>
    <property type="match status" value="1"/>
</dbReference>
<dbReference type="GO" id="GO:2000042">
    <property type="term" value="P:negative regulation of double-strand break repair via homologous recombination"/>
    <property type="evidence" value="ECO:0007669"/>
    <property type="project" value="TreeGrafter"/>
</dbReference>
<reference evidence="1" key="2">
    <citation type="submission" date="2025-05" db="UniProtKB">
        <authorList>
            <consortium name="Ensembl"/>
        </authorList>
    </citation>
    <scope>IDENTIFICATION</scope>
</reference>